<evidence type="ECO:0000313" key="2">
    <source>
        <dbReference type="Proteomes" id="UP000483379"/>
    </source>
</evidence>
<dbReference type="SUPFAM" id="SSF56235">
    <property type="entry name" value="N-terminal nucleophile aminohydrolases (Ntn hydrolases)"/>
    <property type="match status" value="1"/>
</dbReference>
<dbReference type="AlphaFoldDB" id="A0A6M0K7U6"/>
<accession>A0A6M0K7U6</accession>
<dbReference type="Proteomes" id="UP000483379">
    <property type="component" value="Unassembled WGS sequence"/>
</dbReference>
<dbReference type="EMBL" id="JAAIJQ010000137">
    <property type="protein sequence ID" value="NEV65023.1"/>
    <property type="molecule type" value="Genomic_DNA"/>
</dbReference>
<evidence type="ECO:0000313" key="1">
    <source>
        <dbReference type="EMBL" id="NEV65023.1"/>
    </source>
</evidence>
<dbReference type="Gene3D" id="3.60.20.10">
    <property type="entry name" value="Glutamine Phosphoribosylpyrophosphate, subunit 1, domain 1"/>
    <property type="match status" value="1"/>
</dbReference>
<proteinExistence type="predicted"/>
<comment type="caution">
    <text evidence="1">The sequence shown here is derived from an EMBL/GenBank/DDBJ whole genome shotgun (WGS) entry which is preliminary data.</text>
</comment>
<protein>
    <submittedName>
        <fullName evidence="1">DUF1028 domain-containing protein</fullName>
    </submittedName>
</protein>
<dbReference type="RefSeq" id="WP_164456346.1">
    <property type="nucleotide sequence ID" value="NZ_JAAIJQ010000137.1"/>
</dbReference>
<dbReference type="PANTHER" id="PTHR39328">
    <property type="entry name" value="BLL2871 PROTEIN"/>
    <property type="match status" value="1"/>
</dbReference>
<sequence>MVTGTRSRRQLTPEVLDRRPLLVISILLLFALLSPQPQADTHIATFSIVARDATTGDLGVAVQSKYFGVGAVVPHARANVGALATQARGNILYGPQGLGRLEAGEPPDKTLERLLAEDPLRAQRQVGIVAADGSAATFTGQETLPWSGGKTGDNYAVQGNLLAGPEVVDAMAATFETTDGDLATRLVTALAAGQAAGGDARGRQSAALLVVRQGAGYMGANDRLVDLHVEDHPTPIKELYRLLGIRLSQIAVSEAHAALRQARQTKDEEAHARAVETALAKAEEAVDLYEFSDAGFIALAGAQAEAGAMDAASEAARRALLINPVLKRYSVIPETGLGIEPPLLKRLLDDADFRKVWDALPGEDHVSAEVLNAAPAETAE</sequence>
<dbReference type="Pfam" id="PF06267">
    <property type="entry name" value="DUF1028"/>
    <property type="match status" value="1"/>
</dbReference>
<organism evidence="1 2">
    <name type="scientific">Thiorhodococcus minor</name>
    <dbReference type="NCBI Taxonomy" id="57489"/>
    <lineage>
        <taxon>Bacteria</taxon>
        <taxon>Pseudomonadati</taxon>
        <taxon>Pseudomonadota</taxon>
        <taxon>Gammaproteobacteria</taxon>
        <taxon>Chromatiales</taxon>
        <taxon>Chromatiaceae</taxon>
        <taxon>Thiorhodococcus</taxon>
    </lineage>
</organism>
<name>A0A6M0K7U6_9GAMM</name>
<dbReference type="InterPro" id="IPR010430">
    <property type="entry name" value="DUF1028"/>
</dbReference>
<gene>
    <name evidence="1" type="ORF">G3446_24710</name>
</gene>
<dbReference type="InterPro" id="IPR029055">
    <property type="entry name" value="Ntn_hydrolases_N"/>
</dbReference>
<dbReference type="PANTHER" id="PTHR39328:SF1">
    <property type="entry name" value="BLL2871 PROTEIN"/>
    <property type="match status" value="1"/>
</dbReference>
<keyword evidence="2" id="KW-1185">Reference proteome</keyword>
<reference evidence="1 2" key="1">
    <citation type="submission" date="2020-02" db="EMBL/GenBank/DDBJ databases">
        <title>Genome sequences of Thiorhodococcus mannitoliphagus and Thiorhodococcus minor, purple sulfur photosynthetic bacteria in the gammaproteobacterial family, Chromatiaceae.</title>
        <authorList>
            <person name="Aviles F.A."/>
            <person name="Meyer T.E."/>
            <person name="Kyndt J.A."/>
        </authorList>
    </citation>
    <scope>NUCLEOTIDE SEQUENCE [LARGE SCALE GENOMIC DNA]</scope>
    <source>
        <strain evidence="1 2">DSM 11518</strain>
    </source>
</reference>